<keyword evidence="1 4" id="KW-0812">Transmembrane</keyword>
<dbReference type="STRING" id="83401.SAMN05421742_104196"/>
<proteinExistence type="predicted"/>
<dbReference type="SUPFAM" id="SSF52317">
    <property type="entry name" value="Class I glutamine amidotransferase-like"/>
    <property type="match status" value="1"/>
</dbReference>
<sequence length="913" mass="94260">MTLPGPLASLGTLGFAHPWLLLALAGLPLLWWLVRRLPPAPRRVVFAPLALLRGLSSAEAPARRAPWWLIVLRLLVLSLIVVGLAGPRLDAGGPPPRAGGGLLLVVDNGWAALADWPERRRMVARLIAERAPEGPLWVLPTAPDGQGRLALAGPLAPARALDRLVAHPWPTERARAADLLAGGQSPTDLPADMAVIWLSDGLAGQAAPLAGALAALGPVSVIAPPPGRPLALLAGEGDAVVLLRPRGGPAERLELRLADSAGRTLDRRPLALDSEQRRLDVEVAPSPPVAAHLATLAVARPGAAGPAAPPLLRDPSARPPRVGLVAAELDRAAIPLLGETYYLERALAGSAEVRSGDLAGLLETAPDVLILAGVGHLAEPLASRLEDWMAEGGSLIRFAGPRLLPGRPDPLLPVPLAATTRQAGGPLTWGAAPGLAAFPEDGPLAGLEVDPEVRVRTQLLARPEGLDGARVWARLSDGTPLITARRRGAGWLVLVHTAADPGWSDLPLSGLFPQLLERLVRLPDSRPPGGAVEPPGGRLAPRLILTAEGRLAAPPASLAPLTAGAVGLGAAPGRPPGLYGPPGAGRVVQVLPPGGDPPQALTEAHLGGLSLLPWPDRPAGRALGPWLLLAAVAGLLLDGALVLVRPGRRVAVAVLLLLAAPAGPAVAEDGAGLSPRAVDLALAPRLGCLPSGAAPTDRLCQAGLAGLTRVLARRTAVELAEPELLDPAADPLSLFPLLYWPILEATPTPPPPARARLDDYLRRGGLLILDAGAADDPAAGRASLGRIGRALALPPLAQVPRGHLLGRTFYLLDDFPGRLGGAGRPWIEARAVDESGGAVSAVVVGHADWAGAWASDAEGRPLRPLVPGGPDQGGPEQREMATRVGVNLVMYALTGTYKADQVHLPAILERLTR</sequence>
<accession>A0A1G7ZRJ9</accession>
<dbReference type="Proteomes" id="UP000217076">
    <property type="component" value="Unassembled WGS sequence"/>
</dbReference>
<dbReference type="InterPro" id="IPR011933">
    <property type="entry name" value="Double_TM_dom"/>
</dbReference>
<dbReference type="EMBL" id="FNCV01000004">
    <property type="protein sequence ID" value="SDH11305.1"/>
    <property type="molecule type" value="Genomic_DNA"/>
</dbReference>
<evidence type="ECO:0000259" key="3">
    <source>
        <dbReference type="Pfam" id="PF13709"/>
    </source>
</evidence>
<dbReference type="InterPro" id="IPR024163">
    <property type="entry name" value="Aerotolerance_reg_N"/>
</dbReference>
<evidence type="ECO:0000259" key="2">
    <source>
        <dbReference type="Pfam" id="PF07584"/>
    </source>
</evidence>
<feature type="transmembrane region" description="Helical" evidence="1">
    <location>
        <begin position="15"/>
        <end position="34"/>
    </location>
</feature>
<dbReference type="OrthoDB" id="9773014at2"/>
<dbReference type="InterPro" id="IPR025297">
    <property type="entry name" value="DUF4159"/>
</dbReference>
<dbReference type="Pfam" id="PF07584">
    <property type="entry name" value="BatA"/>
    <property type="match status" value="1"/>
</dbReference>
<organism evidence="4 5">
    <name type="scientific">Roseospirillum parvum</name>
    <dbReference type="NCBI Taxonomy" id="83401"/>
    <lineage>
        <taxon>Bacteria</taxon>
        <taxon>Pseudomonadati</taxon>
        <taxon>Pseudomonadota</taxon>
        <taxon>Alphaproteobacteria</taxon>
        <taxon>Rhodospirillales</taxon>
        <taxon>Rhodospirillaceae</taxon>
        <taxon>Roseospirillum</taxon>
    </lineage>
</organism>
<feature type="domain" description="DUF4159" evidence="3">
    <location>
        <begin position="694"/>
        <end position="893"/>
    </location>
</feature>
<keyword evidence="5" id="KW-1185">Reference proteome</keyword>
<protein>
    <submittedName>
        <fullName evidence="4">N-terminal double-transmembrane domain-containing protein</fullName>
    </submittedName>
</protein>
<evidence type="ECO:0000313" key="5">
    <source>
        <dbReference type="Proteomes" id="UP000217076"/>
    </source>
</evidence>
<dbReference type="Pfam" id="PF13709">
    <property type="entry name" value="DUF4159"/>
    <property type="match status" value="1"/>
</dbReference>
<dbReference type="Gene3D" id="3.40.50.880">
    <property type="match status" value="1"/>
</dbReference>
<evidence type="ECO:0000313" key="4">
    <source>
        <dbReference type="EMBL" id="SDH11305.1"/>
    </source>
</evidence>
<dbReference type="InterPro" id="IPR029062">
    <property type="entry name" value="Class_I_gatase-like"/>
</dbReference>
<keyword evidence="1" id="KW-1133">Transmembrane helix</keyword>
<dbReference type="RefSeq" id="WP_092618007.1">
    <property type="nucleotide sequence ID" value="NZ_FNCV01000004.1"/>
</dbReference>
<keyword evidence="1" id="KW-0472">Membrane</keyword>
<feature type="domain" description="Aerotolerance regulator N-terminal" evidence="2">
    <location>
        <begin position="14"/>
        <end position="87"/>
    </location>
</feature>
<name>A0A1G7ZRJ9_9PROT</name>
<dbReference type="AlphaFoldDB" id="A0A1G7ZRJ9"/>
<dbReference type="NCBIfam" id="TIGR02226">
    <property type="entry name" value="two_anch"/>
    <property type="match status" value="1"/>
</dbReference>
<reference evidence="5" key="1">
    <citation type="submission" date="2016-10" db="EMBL/GenBank/DDBJ databases">
        <authorList>
            <person name="Varghese N."/>
            <person name="Submissions S."/>
        </authorList>
    </citation>
    <scope>NUCLEOTIDE SEQUENCE [LARGE SCALE GENOMIC DNA]</scope>
    <source>
        <strain evidence="5">930I</strain>
    </source>
</reference>
<evidence type="ECO:0000256" key="1">
    <source>
        <dbReference type="SAM" id="Phobius"/>
    </source>
</evidence>
<dbReference type="PANTHER" id="PTHR37464:SF1">
    <property type="entry name" value="BLL2463 PROTEIN"/>
    <property type="match status" value="1"/>
</dbReference>
<dbReference type="Gene3D" id="3.40.50.12140">
    <property type="entry name" value="Domain of unknown function DUF4159"/>
    <property type="match status" value="1"/>
</dbReference>
<feature type="transmembrane region" description="Helical" evidence="1">
    <location>
        <begin position="67"/>
        <end position="86"/>
    </location>
</feature>
<dbReference type="PANTHER" id="PTHR37464">
    <property type="entry name" value="BLL2463 PROTEIN"/>
    <property type="match status" value="1"/>
</dbReference>
<gene>
    <name evidence="4" type="ORF">SAMN05421742_104196</name>
</gene>